<gene>
    <name evidence="1" type="ORF">SAMN05216466_107141</name>
</gene>
<accession>A0A1G7ZSU2</accession>
<dbReference type="Proteomes" id="UP000199706">
    <property type="component" value="Unassembled WGS sequence"/>
</dbReference>
<evidence type="ECO:0000313" key="1">
    <source>
        <dbReference type="EMBL" id="SDH11190.1"/>
    </source>
</evidence>
<evidence type="ECO:0000313" key="2">
    <source>
        <dbReference type="Proteomes" id="UP000199706"/>
    </source>
</evidence>
<sequence>MSDYTRLTTSAEVYAVIMARHRDQMVAFATFSDPDGTFNGGPGIRGRMDTTWGIAGCDYPILEINTYWDIDPTQPHKRVNQTHSYFLLMAEKDET</sequence>
<organism evidence="1 2">
    <name type="scientific">Paraburkholderia phenazinium</name>
    <dbReference type="NCBI Taxonomy" id="60549"/>
    <lineage>
        <taxon>Bacteria</taxon>
        <taxon>Pseudomonadati</taxon>
        <taxon>Pseudomonadota</taxon>
        <taxon>Betaproteobacteria</taxon>
        <taxon>Burkholderiales</taxon>
        <taxon>Burkholderiaceae</taxon>
        <taxon>Paraburkholderia</taxon>
    </lineage>
</organism>
<reference evidence="1 2" key="1">
    <citation type="submission" date="2016-10" db="EMBL/GenBank/DDBJ databases">
        <authorList>
            <person name="de Groot N.N."/>
        </authorList>
    </citation>
    <scope>NUCLEOTIDE SEQUENCE [LARGE SCALE GENOMIC DNA]</scope>
    <source>
        <strain evidence="1 2">LMG 2247</strain>
    </source>
</reference>
<dbReference type="AlphaFoldDB" id="A0A1G7ZSU2"/>
<name>A0A1G7ZSU2_9BURK</name>
<dbReference type="EMBL" id="FNCJ01000007">
    <property type="protein sequence ID" value="SDH11190.1"/>
    <property type="molecule type" value="Genomic_DNA"/>
</dbReference>
<proteinExistence type="predicted"/>
<protein>
    <submittedName>
        <fullName evidence="1">Uncharacterized protein</fullName>
    </submittedName>
</protein>
<dbReference type="RefSeq" id="WP_090685787.1">
    <property type="nucleotide sequence ID" value="NZ_FNCJ01000007.1"/>
</dbReference>